<feature type="transmembrane region" description="Helical" evidence="1">
    <location>
        <begin position="147"/>
        <end position="167"/>
    </location>
</feature>
<gene>
    <name evidence="2" type="ORF">DF222_05095</name>
</gene>
<keyword evidence="1" id="KW-0472">Membrane</keyword>
<evidence type="ECO:0000313" key="3">
    <source>
        <dbReference type="Proteomes" id="UP000244989"/>
    </source>
</evidence>
<dbReference type="RefSeq" id="WP_108431092.1">
    <property type="nucleotide sequence ID" value="NZ_CP026947.1"/>
</dbReference>
<reference evidence="3" key="1">
    <citation type="submission" date="2018-04" db="EMBL/GenBank/DDBJ databases">
        <authorList>
            <person name="Liu S."/>
            <person name="Wang Z."/>
            <person name="Li J."/>
        </authorList>
    </citation>
    <scope>NUCLEOTIDE SEQUENCE [LARGE SCALE GENOMIC DNA]</scope>
    <source>
        <strain evidence="3">2189</strain>
    </source>
</reference>
<organism evidence="2 3">
    <name type="scientific">Corynebacterium yudongzhengii</name>
    <dbReference type="NCBI Taxonomy" id="2080740"/>
    <lineage>
        <taxon>Bacteria</taxon>
        <taxon>Bacillati</taxon>
        <taxon>Actinomycetota</taxon>
        <taxon>Actinomycetes</taxon>
        <taxon>Mycobacteriales</taxon>
        <taxon>Corynebacteriaceae</taxon>
        <taxon>Corynebacterium</taxon>
    </lineage>
</organism>
<evidence type="ECO:0000256" key="1">
    <source>
        <dbReference type="SAM" id="Phobius"/>
    </source>
</evidence>
<dbReference type="EMBL" id="QEEZ01000007">
    <property type="protein sequence ID" value="PWC01955.1"/>
    <property type="molecule type" value="Genomic_DNA"/>
</dbReference>
<proteinExistence type="predicted"/>
<keyword evidence="1" id="KW-1133">Transmembrane helix</keyword>
<dbReference type="OrthoDB" id="4418870at2"/>
<sequence>MHYTSWDRSDTDRPALVEEDGVRTLAVFHGDHADVGEEQWKVDTDKQHGISLRRPDGREYLLHGDVTSDKELKAFLDGRSFLLVAESSKDWIIDDVDGNKVGQFTAAQRGVRKAIVEYDGDVEIDDAEAVALGYFSRMILEHRLQRTGTALIAVLVLLTIIALLAFIF</sequence>
<dbReference type="KEGG" id="cyz:C3B44_03150"/>
<protein>
    <submittedName>
        <fullName evidence="2">Uncharacterized protein</fullName>
    </submittedName>
</protein>
<evidence type="ECO:0000313" key="2">
    <source>
        <dbReference type="EMBL" id="PWC01955.1"/>
    </source>
</evidence>
<name>A0A2U1T7L5_9CORY</name>
<keyword evidence="1" id="KW-0812">Transmembrane</keyword>
<keyword evidence="3" id="KW-1185">Reference proteome</keyword>
<dbReference type="AlphaFoldDB" id="A0A2U1T7L5"/>
<accession>A0A2U1T7L5</accession>
<dbReference type="Proteomes" id="UP000244989">
    <property type="component" value="Unassembled WGS sequence"/>
</dbReference>
<comment type="caution">
    <text evidence="2">The sequence shown here is derived from an EMBL/GenBank/DDBJ whole genome shotgun (WGS) entry which is preliminary data.</text>
</comment>